<organism evidence="7 8">
    <name type="scientific">Ruegeria spongiae</name>
    <dbReference type="NCBI Taxonomy" id="2942209"/>
    <lineage>
        <taxon>Bacteria</taxon>
        <taxon>Pseudomonadati</taxon>
        <taxon>Pseudomonadota</taxon>
        <taxon>Alphaproteobacteria</taxon>
        <taxon>Rhodobacterales</taxon>
        <taxon>Roseobacteraceae</taxon>
        <taxon>Ruegeria</taxon>
    </lineage>
</organism>
<protein>
    <submittedName>
        <fullName evidence="7">Metallophosphoesterase</fullName>
    </submittedName>
</protein>
<evidence type="ECO:0000313" key="8">
    <source>
        <dbReference type="Proteomes" id="UP001203880"/>
    </source>
</evidence>
<dbReference type="RefSeq" id="WP_249712666.1">
    <property type="nucleotide sequence ID" value="NZ_JAMFMB010000034.1"/>
</dbReference>
<evidence type="ECO:0000256" key="1">
    <source>
        <dbReference type="ARBA" id="ARBA00022723"/>
    </source>
</evidence>
<keyword evidence="8" id="KW-1185">Reference proteome</keyword>
<dbReference type="SUPFAM" id="SSF48452">
    <property type="entry name" value="TPR-like"/>
    <property type="match status" value="1"/>
</dbReference>
<accession>A0ABT0Q709</accession>
<evidence type="ECO:0000256" key="2">
    <source>
        <dbReference type="ARBA" id="ARBA00022801"/>
    </source>
</evidence>
<comment type="similarity">
    <text evidence="4">Belongs to the cyclic nucleotide phosphodiesterase class-III family.</text>
</comment>
<proteinExistence type="inferred from homology"/>
<dbReference type="InterPro" id="IPR050884">
    <property type="entry name" value="CNP_phosphodiesterase-III"/>
</dbReference>
<keyword evidence="2" id="KW-0378">Hydrolase</keyword>
<reference evidence="7" key="1">
    <citation type="submission" date="2022-05" db="EMBL/GenBank/DDBJ databases">
        <authorList>
            <person name="Park J.-S."/>
        </authorList>
    </citation>
    <scope>NUCLEOTIDE SEQUENCE</scope>
    <source>
        <strain evidence="7">2012CJ41-6</strain>
    </source>
</reference>
<feature type="repeat" description="TPR" evidence="5">
    <location>
        <begin position="268"/>
        <end position="301"/>
    </location>
</feature>
<dbReference type="Pfam" id="PF00149">
    <property type="entry name" value="Metallophos"/>
    <property type="match status" value="1"/>
</dbReference>
<dbReference type="InterPro" id="IPR011990">
    <property type="entry name" value="TPR-like_helical_dom_sf"/>
</dbReference>
<feature type="domain" description="Calcineurin-like phosphoesterase" evidence="6">
    <location>
        <begin position="434"/>
        <end position="699"/>
    </location>
</feature>
<keyword evidence="5" id="KW-0802">TPR repeat</keyword>
<evidence type="ECO:0000256" key="5">
    <source>
        <dbReference type="PROSITE-ProRule" id="PRU00339"/>
    </source>
</evidence>
<dbReference type="InterPro" id="IPR004843">
    <property type="entry name" value="Calcineurin-like_PHP"/>
</dbReference>
<dbReference type="Gene3D" id="1.25.40.10">
    <property type="entry name" value="Tetratricopeptide repeat domain"/>
    <property type="match status" value="1"/>
</dbReference>
<dbReference type="EMBL" id="JAMFMB010000034">
    <property type="protein sequence ID" value="MCL6285661.1"/>
    <property type="molecule type" value="Genomic_DNA"/>
</dbReference>
<dbReference type="PROSITE" id="PS50005">
    <property type="entry name" value="TPR"/>
    <property type="match status" value="1"/>
</dbReference>
<keyword evidence="3" id="KW-0408">Iron</keyword>
<evidence type="ECO:0000313" key="7">
    <source>
        <dbReference type="EMBL" id="MCL6285661.1"/>
    </source>
</evidence>
<dbReference type="Proteomes" id="UP001203880">
    <property type="component" value="Unassembled WGS sequence"/>
</dbReference>
<evidence type="ECO:0000256" key="4">
    <source>
        <dbReference type="ARBA" id="ARBA00025742"/>
    </source>
</evidence>
<dbReference type="PANTHER" id="PTHR42988">
    <property type="entry name" value="PHOSPHOHYDROLASE"/>
    <property type="match status" value="1"/>
</dbReference>
<gene>
    <name evidence="7" type="ORF">M3P21_19205</name>
</gene>
<dbReference type="SMART" id="SM00028">
    <property type="entry name" value="TPR"/>
    <property type="match status" value="2"/>
</dbReference>
<dbReference type="InterPro" id="IPR029052">
    <property type="entry name" value="Metallo-depent_PP-like"/>
</dbReference>
<keyword evidence="1" id="KW-0479">Metal-binding</keyword>
<dbReference type="InterPro" id="IPR019734">
    <property type="entry name" value="TPR_rpt"/>
</dbReference>
<dbReference type="Gene3D" id="3.60.21.10">
    <property type="match status" value="1"/>
</dbReference>
<sequence>MTDIFVIMPFGEKSIISDDRIVTLDFDLVYRNLISQACSHANKSFSRIDEIQGSSSISNDIIQKLFSAEIVIADVTGANANVFYELGIRQSLTERPSILISSDRKYVPFDIHDQQILFYDTDELDASVAGLSEIILATAGRASSSPILRTLREFGLQASPENRTDFEVDFRQKIDRAETVEQLTAVWQWCSDKRPLPTNMLSKLAKKSARTKAFGLSVQIARRAAVEKPNDYEIHRDLGWYLRNQGEDYFSEAEAELLRALELNPADPEALGILGGLYKRKGRFSDAARCYNQGYQLAPTSLYMRVTRAASIMLDELARKVDTTKGYAAYLELFEDLQPGWRDRRDPWEMSVLGESAFVLGKQQDALVFFSEADETSHDPTVLNSPLEQISLFGSLGYQPTEGAKLIEAATNTSKKLDRIPVSQSVSSDERPVRILHLSDIHFGEKCLPGGDVKNMHRFGQGDYSRPLVEHFRDEFLRRKSHFSERASGLFVVASGDFAYTATNDEFQAALEFFEDLHVMLEVPKNRFIFCPGNHDINWEDSKISRDRRFDNYLIFLKKFYGSDLLKKMYPMLNWEFTIDTPRPSAQEIVSASYFTDQNVLFCSFNSCVYENEQHHYGYISQDQQRNALELIDELEVPDNAVRVAVVHHHVHPFPEALTATEKDGHWVDLSTIRDGGLFEKFLERNQFDFVLHGHKHQPQIRETTVRDRTSSGSLKSLIVCGAGSCGVASSELPHSMGSHFEFVEVFGRPRTIGAEFARIEWRELPYDPAAEWTTSNIWTVLG</sequence>
<name>A0ABT0Q709_9RHOB</name>
<dbReference type="PANTHER" id="PTHR42988:SF2">
    <property type="entry name" value="CYCLIC NUCLEOTIDE PHOSPHODIESTERASE CBUA0032-RELATED"/>
    <property type="match status" value="1"/>
</dbReference>
<comment type="caution">
    <text evidence="7">The sequence shown here is derived from an EMBL/GenBank/DDBJ whole genome shotgun (WGS) entry which is preliminary data.</text>
</comment>
<evidence type="ECO:0000259" key="6">
    <source>
        <dbReference type="Pfam" id="PF00149"/>
    </source>
</evidence>
<dbReference type="SUPFAM" id="SSF56300">
    <property type="entry name" value="Metallo-dependent phosphatases"/>
    <property type="match status" value="1"/>
</dbReference>
<evidence type="ECO:0000256" key="3">
    <source>
        <dbReference type="ARBA" id="ARBA00023004"/>
    </source>
</evidence>